<keyword evidence="1" id="KW-0472">Membrane</keyword>
<evidence type="ECO:0000256" key="1">
    <source>
        <dbReference type="SAM" id="Phobius"/>
    </source>
</evidence>
<dbReference type="Pfam" id="PF09534">
    <property type="entry name" value="Trp_oprn_chp"/>
    <property type="match status" value="1"/>
</dbReference>
<keyword evidence="1" id="KW-1133">Transmembrane helix</keyword>
<evidence type="ECO:0000313" key="2">
    <source>
        <dbReference type="EMBL" id="KJX75221.1"/>
    </source>
</evidence>
<feature type="transmembrane region" description="Helical" evidence="1">
    <location>
        <begin position="88"/>
        <end position="110"/>
    </location>
</feature>
<reference evidence="2 3" key="1">
    <citation type="journal article" date="2015" name="Proc. Natl. Acad. Sci. U.S.A.">
        <title>Insight into the evolution and origin of leprosy bacilli from the genome sequence of Mycobacterium lepromatosis.</title>
        <authorList>
            <person name="Singh P."/>
            <person name="Benjak A."/>
            <person name="Schuenemann V.J."/>
            <person name="Herbig A."/>
            <person name="Avanzi C."/>
            <person name="Busso P."/>
            <person name="Nieselt K."/>
            <person name="Krause J."/>
            <person name="Vera-Cabrera L."/>
            <person name="Cole S.T."/>
        </authorList>
    </citation>
    <scope>NUCLEOTIDE SEQUENCE [LARGE SCALE GENOMIC DNA]</scope>
    <source>
        <strain evidence="2 3">Mx1-22A</strain>
    </source>
</reference>
<proteinExistence type="predicted"/>
<feature type="transmembrane region" description="Helical" evidence="1">
    <location>
        <begin position="60"/>
        <end position="81"/>
    </location>
</feature>
<keyword evidence="3" id="KW-1185">Reference proteome</keyword>
<dbReference type="InterPro" id="IPR019051">
    <property type="entry name" value="Trp_biosyn_TM_oprn/chp"/>
</dbReference>
<dbReference type="AlphaFoldDB" id="A0A0F4EQK2"/>
<accession>A0A0F4EQK2</accession>
<gene>
    <name evidence="2" type="ORF">MLPM_1270</name>
</gene>
<dbReference type="InterPro" id="IPR011746">
    <property type="entry name" value="Trp_synth-assoc_CHP"/>
</dbReference>
<keyword evidence="1" id="KW-0812">Transmembrane</keyword>
<evidence type="ECO:0008006" key="4">
    <source>
        <dbReference type="Google" id="ProtNLM"/>
    </source>
</evidence>
<dbReference type="Proteomes" id="UP000053699">
    <property type="component" value="Unassembled WGS sequence"/>
</dbReference>
<dbReference type="NCBIfam" id="TIGR02234">
    <property type="entry name" value="trp_oprn_chp"/>
    <property type="match status" value="1"/>
</dbReference>
<dbReference type="OrthoDB" id="4372702at2"/>
<comment type="caution">
    <text evidence="2">The sequence shown here is derived from an EMBL/GenBank/DDBJ whole genome shotgun (WGS) entry which is preliminary data.</text>
</comment>
<dbReference type="EMBL" id="JRPY01000050">
    <property type="protein sequence ID" value="KJX75221.1"/>
    <property type="molecule type" value="Genomic_DNA"/>
</dbReference>
<protein>
    <recommendedName>
        <fullName evidence="4">TIGR02234 family membrane protein</fullName>
    </recommendedName>
</protein>
<sequence>MMAPDTKSARAGRLTIRIAQLLLVVGAGALWTAARLPWVVIRSFDGLGPPKEVVLSGASWSTALLPLALLMLAATVAAIAVRGWPLRVLAGLLAVASFLAGYLGVSLWVLPDVTVRGAILVHVSLLSLVDSQRHYLGAGVVLAASGCALIAAVLLMWSASVIGPARQGTSKYVTLAQRRSIARRDGATTAIPQISERMIWDALDEGRDLTGRPREPDTEGRWWTAYRRSLPFMNVVKIGGGPCSVSGRWVTSGKGNDTHVSGNCA</sequence>
<feature type="transmembrane region" description="Helical" evidence="1">
    <location>
        <begin position="135"/>
        <end position="157"/>
    </location>
</feature>
<organism evidence="2 3">
    <name type="scientific">Mycobacterium lepromatosis</name>
    <dbReference type="NCBI Taxonomy" id="480418"/>
    <lineage>
        <taxon>Bacteria</taxon>
        <taxon>Bacillati</taxon>
        <taxon>Actinomycetota</taxon>
        <taxon>Actinomycetes</taxon>
        <taxon>Mycobacteriales</taxon>
        <taxon>Mycobacteriaceae</taxon>
        <taxon>Mycobacterium</taxon>
    </lineage>
</organism>
<name>A0A0F4EQK2_9MYCO</name>
<feature type="transmembrane region" description="Helical" evidence="1">
    <location>
        <begin position="21"/>
        <end position="40"/>
    </location>
</feature>
<dbReference type="PATRIC" id="fig|480418.6.peg.2552"/>
<dbReference type="STRING" id="480418.GCA_000975265_01342"/>
<evidence type="ECO:0000313" key="3">
    <source>
        <dbReference type="Proteomes" id="UP000053699"/>
    </source>
</evidence>